<dbReference type="AlphaFoldDB" id="A0A8E0QL70"/>
<dbReference type="Proteomes" id="UP000036893">
    <property type="component" value="Unassembled WGS sequence"/>
</dbReference>
<dbReference type="PROSITE" id="PS00028">
    <property type="entry name" value="ZINC_FINGER_C2H2_1"/>
    <property type="match status" value="1"/>
</dbReference>
<comment type="caution">
    <text evidence="2">The sequence shown here is derived from an EMBL/GenBank/DDBJ whole genome shotgun (WGS) entry which is preliminary data.</text>
</comment>
<evidence type="ECO:0000259" key="1">
    <source>
        <dbReference type="PROSITE" id="PS00028"/>
    </source>
</evidence>
<proteinExistence type="predicted"/>
<organism evidence="2 3">
    <name type="scientific">Aspergillus udagawae</name>
    <dbReference type="NCBI Taxonomy" id="91492"/>
    <lineage>
        <taxon>Eukaryota</taxon>
        <taxon>Fungi</taxon>
        <taxon>Dikarya</taxon>
        <taxon>Ascomycota</taxon>
        <taxon>Pezizomycotina</taxon>
        <taxon>Eurotiomycetes</taxon>
        <taxon>Eurotiomycetidae</taxon>
        <taxon>Eurotiales</taxon>
        <taxon>Aspergillaceae</taxon>
        <taxon>Aspergillus</taxon>
        <taxon>Aspergillus subgen. Fumigati</taxon>
    </lineage>
</organism>
<dbReference type="SMART" id="SM00355">
    <property type="entry name" value="ZnF_C2H2"/>
    <property type="match status" value="2"/>
</dbReference>
<dbReference type="RefSeq" id="XP_043143641.1">
    <property type="nucleotide sequence ID" value="XM_043287706.1"/>
</dbReference>
<dbReference type="InterPro" id="IPR013087">
    <property type="entry name" value="Znf_C2H2_type"/>
</dbReference>
<evidence type="ECO:0000313" key="2">
    <source>
        <dbReference type="EMBL" id="GIC86375.1"/>
    </source>
</evidence>
<dbReference type="EMBL" id="BBXM02000002">
    <property type="protein sequence ID" value="GIC86375.1"/>
    <property type="molecule type" value="Genomic_DNA"/>
</dbReference>
<sequence length="229" mass="25891">MSSPVPFFYRNPPDDVYSFNFNIASGSSNQAENFSLHYPVQEGSLAFATGRTATTYPPQGIPPDTASQFRWHFPVCTASLPAYTPALLPVNPESFLNQLRDNTHSVESRLRQSQGYIIEHGAQGDSIPPFENPVFPLQPIRQDEARQTAGNLLPVRNAHLVCKWEGCTYKKPFNRKADLSRHVESMHIAPRSYCCLAEGCYRLFSRKDKRDAHMLERHLVSGLERQPDV</sequence>
<feature type="domain" description="C2H2-type" evidence="1">
    <location>
        <begin position="195"/>
        <end position="218"/>
    </location>
</feature>
<dbReference type="Gene3D" id="3.30.160.60">
    <property type="entry name" value="Classic Zinc Finger"/>
    <property type="match status" value="1"/>
</dbReference>
<reference evidence="2" key="1">
    <citation type="journal article" date="2015" name="Genome Announc.">
        <title>Draft Genome Sequence of the Pathogenic Filamentous Fungus Aspergillus udagawae Strain IFM 46973T.</title>
        <authorList>
            <person name="Kusuya Y."/>
            <person name="Takahashi-Nakaguchi A."/>
            <person name="Takahashi H."/>
            <person name="Yaguchi T."/>
        </authorList>
    </citation>
    <scope>NUCLEOTIDE SEQUENCE</scope>
    <source>
        <strain evidence="2">IFM 46973</strain>
    </source>
</reference>
<evidence type="ECO:0000313" key="3">
    <source>
        <dbReference type="Proteomes" id="UP000036893"/>
    </source>
</evidence>
<protein>
    <recommendedName>
        <fullName evidence="1">C2H2-type domain-containing protein</fullName>
    </recommendedName>
</protein>
<reference evidence="2" key="2">
    <citation type="submission" date="2021-01" db="EMBL/GenBank/DDBJ databases">
        <title>Pan-genome distribution and transcriptional activeness of fungal secondary metabolism genes in Aspergillus section Fumigati.</title>
        <authorList>
            <person name="Takahashi H."/>
            <person name="Umemura M."/>
            <person name="Ninomiya A."/>
            <person name="Kusuya Y."/>
            <person name="Urayama S."/>
            <person name="Shimizu M."/>
            <person name="Watanabe A."/>
            <person name="Kamei K."/>
            <person name="Yaguchi T."/>
            <person name="Hagiwara D."/>
        </authorList>
    </citation>
    <scope>NUCLEOTIDE SEQUENCE</scope>
    <source>
        <strain evidence="2">IFM 46973</strain>
    </source>
</reference>
<accession>A0A8E0QL70</accession>
<name>A0A8E0QL70_9EURO</name>
<gene>
    <name evidence="2" type="ORF">Aud_002745</name>
</gene>
<dbReference type="GeneID" id="66990221"/>